<dbReference type="Proteomes" id="UP000234323">
    <property type="component" value="Unassembled WGS sequence"/>
</dbReference>
<accession>A0A2I1GUG8</accession>
<organism evidence="2 3">
    <name type="scientific">Rhizophagus irregularis</name>
    <dbReference type="NCBI Taxonomy" id="588596"/>
    <lineage>
        <taxon>Eukaryota</taxon>
        <taxon>Fungi</taxon>
        <taxon>Fungi incertae sedis</taxon>
        <taxon>Mucoromycota</taxon>
        <taxon>Glomeromycotina</taxon>
        <taxon>Glomeromycetes</taxon>
        <taxon>Glomerales</taxon>
        <taxon>Glomeraceae</taxon>
        <taxon>Rhizophagus</taxon>
    </lineage>
</organism>
<dbReference type="EMBL" id="LLXI01000835">
    <property type="protein sequence ID" value="PKY50174.1"/>
    <property type="molecule type" value="Genomic_DNA"/>
</dbReference>
<dbReference type="VEuPathDB" id="FungiDB:RhiirA1_445732"/>
<dbReference type="VEuPathDB" id="FungiDB:FUN_020838"/>
<keyword evidence="3" id="KW-1185">Reference proteome</keyword>
<dbReference type="Pfam" id="PF26638">
    <property type="entry name" value="DUF8211"/>
    <property type="match status" value="1"/>
</dbReference>
<dbReference type="InterPro" id="IPR058524">
    <property type="entry name" value="DUF8211"/>
</dbReference>
<gene>
    <name evidence="2" type="ORF">RhiirA4_545768</name>
</gene>
<sequence length="305" mass="35614">MSQNKHGCGIHFHQKNQTILGFRRSGRHLISPNPGKQNKSTHANILHHRWKYKETKTITSLRTGVSYTSHYSARNMSDIFKTGHRHMYSRQLANFQLARSSNPRTAKRQKTRFERSCRRVFNNRVIRPGTEYTDLQKLNTARKYGFLFTESQKIYKRIGHLLYKKARTAPLIEDYPFNIPHGFMAPLPQPEVDIDNLSESVVDMAMIIEPTKDDLVVHTVSPYCPVPDMFIPHKYRNIIPPNPLFDDNNSFITTRMNMSQEDRAIAIGAKVYEKHVDLRRLLEDNERVRLKKEQDAIIQARDEAQ</sequence>
<evidence type="ECO:0000313" key="2">
    <source>
        <dbReference type="EMBL" id="PKY50174.1"/>
    </source>
</evidence>
<proteinExistence type="predicted"/>
<dbReference type="VEuPathDB" id="FungiDB:RhiirFUN_010181"/>
<comment type="caution">
    <text evidence="2">The sequence shown here is derived from an EMBL/GenBank/DDBJ whole genome shotgun (WGS) entry which is preliminary data.</text>
</comment>
<evidence type="ECO:0000313" key="3">
    <source>
        <dbReference type="Proteomes" id="UP000234323"/>
    </source>
</evidence>
<feature type="domain" description="DUF8211" evidence="1">
    <location>
        <begin position="42"/>
        <end position="179"/>
    </location>
</feature>
<dbReference type="AlphaFoldDB" id="A0A2I1GUG8"/>
<protein>
    <recommendedName>
        <fullName evidence="1">DUF8211 domain-containing protein</fullName>
    </recommendedName>
</protein>
<name>A0A2I1GUG8_9GLOM</name>
<reference evidence="2 3" key="1">
    <citation type="submission" date="2015-10" db="EMBL/GenBank/DDBJ databases">
        <title>Genome analyses suggest a sexual origin of heterokaryosis in a supposedly ancient asexual fungus.</title>
        <authorList>
            <person name="Ropars J."/>
            <person name="Sedzielewska K."/>
            <person name="Noel J."/>
            <person name="Charron P."/>
            <person name="Farinelli L."/>
            <person name="Marton T."/>
            <person name="Kruger M."/>
            <person name="Pelin A."/>
            <person name="Brachmann A."/>
            <person name="Corradi N."/>
        </authorList>
    </citation>
    <scope>NUCLEOTIDE SEQUENCE [LARGE SCALE GENOMIC DNA]</scope>
    <source>
        <strain evidence="2 3">A4</strain>
    </source>
</reference>
<evidence type="ECO:0000259" key="1">
    <source>
        <dbReference type="Pfam" id="PF26638"/>
    </source>
</evidence>